<comment type="similarity">
    <text evidence="3">Belongs to the homoserine dehydrogenase family.</text>
</comment>
<comment type="pathway">
    <text evidence="1">Amino-acid biosynthesis; L-threonine biosynthesis; L-threonine from L-aspartate: step 3/5.</text>
</comment>
<organism evidence="12">
    <name type="scientific">marine metagenome</name>
    <dbReference type="NCBI Taxonomy" id="408172"/>
    <lineage>
        <taxon>unclassified sequences</taxon>
        <taxon>metagenomes</taxon>
        <taxon>ecological metagenomes</taxon>
    </lineage>
</organism>
<dbReference type="PANTHER" id="PTHR43331:SF1">
    <property type="entry name" value="HOMOSERINE DEHYDROGENASE"/>
    <property type="match status" value="1"/>
</dbReference>
<comment type="pathway">
    <text evidence="2">Amino-acid biosynthesis; L-methionine biosynthesis via de novo pathway; L-homoserine from L-aspartate: step 3/3.</text>
</comment>
<dbReference type="InterPro" id="IPR005106">
    <property type="entry name" value="Asp/hSer_DH_NAD-bd"/>
</dbReference>
<evidence type="ECO:0000256" key="4">
    <source>
        <dbReference type="ARBA" id="ARBA00013213"/>
    </source>
</evidence>
<evidence type="ECO:0000259" key="10">
    <source>
        <dbReference type="Pfam" id="PF00742"/>
    </source>
</evidence>
<accession>A0A382V2M1</accession>
<dbReference type="EC" id="1.1.1.3" evidence="4"/>
<reference evidence="12" key="1">
    <citation type="submission" date="2018-05" db="EMBL/GenBank/DDBJ databases">
        <authorList>
            <person name="Lanie J.A."/>
            <person name="Ng W.-L."/>
            <person name="Kazmierczak K.M."/>
            <person name="Andrzejewski T.M."/>
            <person name="Davidsen T.M."/>
            <person name="Wayne K.J."/>
            <person name="Tettelin H."/>
            <person name="Glass J.I."/>
            <person name="Rusch D."/>
            <person name="Podicherti R."/>
            <person name="Tsui H.-C.T."/>
            <person name="Winkler M.E."/>
        </authorList>
    </citation>
    <scope>NUCLEOTIDE SEQUENCE</scope>
</reference>
<evidence type="ECO:0000256" key="8">
    <source>
        <dbReference type="ARBA" id="ARBA00023002"/>
    </source>
</evidence>
<dbReference type="InterPro" id="IPR022697">
    <property type="entry name" value="HDH_short"/>
</dbReference>
<evidence type="ECO:0000256" key="7">
    <source>
        <dbReference type="ARBA" id="ARBA00022697"/>
    </source>
</evidence>
<feature type="non-terminal residue" evidence="12">
    <location>
        <position position="263"/>
    </location>
</feature>
<dbReference type="GO" id="GO:0009086">
    <property type="term" value="P:methionine biosynthetic process"/>
    <property type="evidence" value="ECO:0007669"/>
    <property type="project" value="UniProtKB-KW"/>
</dbReference>
<keyword evidence="8" id="KW-0560">Oxidoreductase</keyword>
<gene>
    <name evidence="12" type="ORF">METZ01_LOCUS393586</name>
</gene>
<evidence type="ECO:0000256" key="5">
    <source>
        <dbReference type="ARBA" id="ARBA00013376"/>
    </source>
</evidence>
<evidence type="ECO:0000259" key="11">
    <source>
        <dbReference type="Pfam" id="PF03447"/>
    </source>
</evidence>
<evidence type="ECO:0000256" key="1">
    <source>
        <dbReference type="ARBA" id="ARBA00005056"/>
    </source>
</evidence>
<feature type="domain" description="Aspartate/homoserine dehydrogenase NAD-binding" evidence="11">
    <location>
        <begin position="11"/>
        <end position="127"/>
    </location>
</feature>
<proteinExistence type="inferred from homology"/>
<dbReference type="Gene3D" id="3.30.360.10">
    <property type="entry name" value="Dihydrodipicolinate Reductase, domain 2"/>
    <property type="match status" value="1"/>
</dbReference>
<dbReference type="NCBIfam" id="NF004976">
    <property type="entry name" value="PRK06349.1"/>
    <property type="match status" value="1"/>
</dbReference>
<dbReference type="UniPathway" id="UPA00050">
    <property type="reaction ID" value="UER00063"/>
</dbReference>
<dbReference type="PANTHER" id="PTHR43331">
    <property type="entry name" value="HOMOSERINE DEHYDROGENASE"/>
    <property type="match status" value="1"/>
</dbReference>
<evidence type="ECO:0000256" key="6">
    <source>
        <dbReference type="ARBA" id="ARBA00022605"/>
    </source>
</evidence>
<feature type="domain" description="Homoserine dehydrogenase catalytic" evidence="10">
    <location>
        <begin position="139"/>
        <end position="254"/>
    </location>
</feature>
<evidence type="ECO:0000256" key="9">
    <source>
        <dbReference type="ARBA" id="ARBA00023167"/>
    </source>
</evidence>
<dbReference type="InterPro" id="IPR001342">
    <property type="entry name" value="HDH_cat"/>
</dbReference>
<dbReference type="GO" id="GO:0050661">
    <property type="term" value="F:NADP binding"/>
    <property type="evidence" value="ECO:0007669"/>
    <property type="project" value="InterPro"/>
</dbReference>
<evidence type="ECO:0000313" key="12">
    <source>
        <dbReference type="EMBL" id="SVD40732.1"/>
    </source>
</evidence>
<dbReference type="Pfam" id="PF03447">
    <property type="entry name" value="NAD_binding_3"/>
    <property type="match status" value="1"/>
</dbReference>
<keyword evidence="9" id="KW-0486">Methionine biosynthesis</keyword>
<dbReference type="UniPathway" id="UPA00051">
    <property type="reaction ID" value="UER00465"/>
</dbReference>
<dbReference type="Gene3D" id="3.40.50.720">
    <property type="entry name" value="NAD(P)-binding Rossmann-like Domain"/>
    <property type="match status" value="1"/>
</dbReference>
<dbReference type="Pfam" id="PF00742">
    <property type="entry name" value="Homoserine_dh"/>
    <property type="match status" value="1"/>
</dbReference>
<evidence type="ECO:0000256" key="3">
    <source>
        <dbReference type="ARBA" id="ARBA00006753"/>
    </source>
</evidence>
<dbReference type="SUPFAM" id="SSF55347">
    <property type="entry name" value="Glyceraldehyde-3-phosphate dehydrogenase-like, C-terminal domain"/>
    <property type="match status" value="1"/>
</dbReference>
<keyword evidence="7" id="KW-0791">Threonine biosynthesis</keyword>
<evidence type="ECO:0000256" key="2">
    <source>
        <dbReference type="ARBA" id="ARBA00005062"/>
    </source>
</evidence>
<dbReference type="PROSITE" id="PS01042">
    <property type="entry name" value="HOMOSER_DHGENASE"/>
    <property type="match status" value="1"/>
</dbReference>
<keyword evidence="6" id="KW-0028">Amino-acid biosynthesis</keyword>
<dbReference type="PIRSF" id="PIRSF036497">
    <property type="entry name" value="HDH_short"/>
    <property type="match status" value="1"/>
</dbReference>
<dbReference type="FunFam" id="3.30.360.10:FF:000005">
    <property type="entry name" value="Homoserine dehydrogenase"/>
    <property type="match status" value="1"/>
</dbReference>
<dbReference type="GO" id="GO:0009088">
    <property type="term" value="P:threonine biosynthetic process"/>
    <property type="evidence" value="ECO:0007669"/>
    <property type="project" value="UniProtKB-UniPathway"/>
</dbReference>
<name>A0A382V2M1_9ZZZZ</name>
<dbReference type="EMBL" id="UINC01148697">
    <property type="protein sequence ID" value="SVD40732.1"/>
    <property type="molecule type" value="Genomic_DNA"/>
</dbReference>
<dbReference type="SUPFAM" id="SSF51735">
    <property type="entry name" value="NAD(P)-binding Rossmann-fold domains"/>
    <property type="match status" value="1"/>
</dbReference>
<dbReference type="InterPro" id="IPR036291">
    <property type="entry name" value="NAD(P)-bd_dom_sf"/>
</dbReference>
<protein>
    <recommendedName>
        <fullName evidence="5">Homoserine dehydrogenase</fullName>
        <ecNumber evidence="4">1.1.1.3</ecNumber>
    </recommendedName>
</protein>
<dbReference type="InterPro" id="IPR019811">
    <property type="entry name" value="HDH_CS"/>
</dbReference>
<dbReference type="AlphaFoldDB" id="A0A382V2M1"/>
<sequence length="263" mass="28529">MKKSFSIGIAGLGNVGSATVKLIQKNSNLINSRAGIPIKIVAVSARRSSMKRKIKISEYDWENDVLNLSDREDIDAVVELIGGADGIAKSLVMSSLKKGKTVITANKALLALHSTKINKIIMAQKTNFYFEAAVASAIPIINAINTGISSNQIKHIKAILNGTCNFILSDMKENNSSFIVALKKAQKLGFAESNPNFDIEGVDAAQKLSILGMLAFGVQPKLKNIYTEGIEKISNLDMTYSERLGYSIKLFCIANLNNSILDF</sequence>
<dbReference type="GO" id="GO:0004412">
    <property type="term" value="F:homoserine dehydrogenase activity"/>
    <property type="evidence" value="ECO:0007669"/>
    <property type="project" value="UniProtKB-EC"/>
</dbReference>